<evidence type="ECO:0000256" key="3">
    <source>
        <dbReference type="ARBA" id="ARBA00022723"/>
    </source>
</evidence>
<dbReference type="Proteomes" id="UP000283530">
    <property type="component" value="Unassembled WGS sequence"/>
</dbReference>
<dbReference type="InterPro" id="IPR036365">
    <property type="entry name" value="PGBD-like_sf"/>
</dbReference>
<dbReference type="GO" id="GO:0004222">
    <property type="term" value="F:metalloendopeptidase activity"/>
    <property type="evidence" value="ECO:0007669"/>
    <property type="project" value="InterPro"/>
</dbReference>
<dbReference type="Gene3D" id="3.40.390.10">
    <property type="entry name" value="Collagenase (Catalytic Domain)"/>
    <property type="match status" value="2"/>
</dbReference>
<feature type="domain" description="Peptidase metallopeptidase" evidence="13">
    <location>
        <begin position="156"/>
        <end position="317"/>
    </location>
</feature>
<dbReference type="PANTHER" id="PTHR10201">
    <property type="entry name" value="MATRIX METALLOPROTEINASE"/>
    <property type="match status" value="1"/>
</dbReference>
<dbReference type="InterPro" id="IPR002477">
    <property type="entry name" value="Peptidoglycan-bd-like"/>
</dbReference>
<evidence type="ECO:0000256" key="9">
    <source>
        <dbReference type="ARBA" id="ARBA00023180"/>
    </source>
</evidence>
<evidence type="ECO:0000256" key="11">
    <source>
        <dbReference type="PIRSR" id="PIRSR621190-2"/>
    </source>
</evidence>
<evidence type="ECO:0000256" key="7">
    <source>
        <dbReference type="ARBA" id="ARBA00023049"/>
    </source>
</evidence>
<feature type="active site" evidence="10">
    <location>
        <position position="582"/>
    </location>
</feature>
<evidence type="ECO:0000256" key="5">
    <source>
        <dbReference type="ARBA" id="ARBA00022801"/>
    </source>
</evidence>
<feature type="chain" id="PRO_5018742067" evidence="12">
    <location>
        <begin position="23"/>
        <end position="627"/>
    </location>
</feature>
<evidence type="ECO:0000256" key="2">
    <source>
        <dbReference type="ARBA" id="ARBA00022670"/>
    </source>
</evidence>
<sequence>MASKGWVLLPLTLFLFPLLIESRSPPSSPPHYPHKHHQPFEFIKNLEGCHKGETVKGLHKLRKYLENFGYLPHHSANITNTNTHKNVGADDDSFDEMLELAIKTYQLNYHLNVTGELDVATAEQMMKPRCGVADIINGKSSMQSGEGRHLYTFFDNSPKWPSSKTHLTYGFLPGVQVIDPQNLKSICTSAFDKWRAVSHFTFEEVQNVDSADIKIGFFSRGHGDDVPFDGAGGVLAHAFAPTRGWFHYDAEENWAINPSTASAFDVESVTVHEIGHLLGLGHSEDQNAIMYPAIAPGTRKVNLGQDDINGIRALYSWVLLPLTLFLFPLLIESRSPPPPHHPHRHHQPFEFIKNLEGCHKGETVKGIHKLKKYLEHFGYLPRPSTNITNTNSHKNVGADNDSFDEQLELAIKSYQRNYHLNVTGELDVATGEQMMKARCGVPDIIHGKSSMRSGKGRHLYTFFPNSPRWPPSKTRLTYGFLQGVQVISLENHRAICKSAFSKWSAVSHFTFEETQNVASADIKIGFFSRGHGDNAPFDGAGGVLAHAFAPTTGWFHYDAEENWAINPSTANAFDVESVAVHEIGHLLGLGHSQDQNAIMFPSIGPGQKKVNLGQDDIAGIRALYSRR</sequence>
<feature type="binding site" evidence="11">
    <location>
        <position position="556"/>
    </location>
    <ligand>
        <name>Zn(2+)</name>
        <dbReference type="ChEBI" id="CHEBI:29105"/>
        <label>1</label>
    </ligand>
</feature>
<feature type="binding site" evidence="11">
    <location>
        <position position="591"/>
    </location>
    <ligand>
        <name>Zn(2+)</name>
        <dbReference type="ChEBI" id="CHEBI:29105"/>
        <label>2</label>
        <note>catalytic</note>
    </ligand>
</feature>
<feature type="binding site" evidence="11">
    <location>
        <position position="533"/>
    </location>
    <ligand>
        <name>Zn(2+)</name>
        <dbReference type="ChEBI" id="CHEBI:29105"/>
        <label>1</label>
    </ligand>
</feature>
<keyword evidence="6 11" id="KW-0862">Zinc</keyword>
<dbReference type="InterPro" id="IPR021190">
    <property type="entry name" value="Pept_M10A"/>
</dbReference>
<evidence type="ECO:0000256" key="4">
    <source>
        <dbReference type="ARBA" id="ARBA00022729"/>
    </source>
</evidence>
<gene>
    <name evidence="14" type="ORF">CKAN_01935200</name>
</gene>
<evidence type="ECO:0000256" key="8">
    <source>
        <dbReference type="ARBA" id="ARBA00023145"/>
    </source>
</evidence>
<evidence type="ECO:0000256" key="6">
    <source>
        <dbReference type="ARBA" id="ARBA00022833"/>
    </source>
</evidence>
<dbReference type="InterPro" id="IPR033739">
    <property type="entry name" value="M10A_MMP"/>
</dbReference>
<keyword evidence="11" id="KW-0106">Calcium</keyword>
<feature type="binding site" description="in inhibited form" evidence="11">
    <location>
        <position position="439"/>
    </location>
    <ligand>
        <name>Zn(2+)</name>
        <dbReference type="ChEBI" id="CHEBI:29105"/>
        <label>2</label>
        <note>catalytic</note>
    </ligand>
</feature>
<organism evidence="14 15">
    <name type="scientific">Cinnamomum micranthum f. kanehirae</name>
    <dbReference type="NCBI Taxonomy" id="337451"/>
    <lineage>
        <taxon>Eukaryota</taxon>
        <taxon>Viridiplantae</taxon>
        <taxon>Streptophyta</taxon>
        <taxon>Embryophyta</taxon>
        <taxon>Tracheophyta</taxon>
        <taxon>Spermatophyta</taxon>
        <taxon>Magnoliopsida</taxon>
        <taxon>Magnoliidae</taxon>
        <taxon>Laurales</taxon>
        <taxon>Lauraceae</taxon>
        <taxon>Cinnamomum</taxon>
    </lineage>
</organism>
<comment type="cofactor">
    <cofactor evidence="11">
        <name>Ca(2+)</name>
        <dbReference type="ChEBI" id="CHEBI:29108"/>
    </cofactor>
    <text evidence="11">Can bind about 5 Ca(2+) ions per subunit.</text>
</comment>
<dbReference type="InterPro" id="IPR024079">
    <property type="entry name" value="MetalloPept_cat_dom_sf"/>
</dbReference>
<accession>A0A3S4PGU2</accession>
<reference evidence="14 15" key="1">
    <citation type="journal article" date="2019" name="Nat. Plants">
        <title>Stout camphor tree genome fills gaps in understanding of flowering plant genome evolution.</title>
        <authorList>
            <person name="Chaw S.M."/>
            <person name="Liu Y.C."/>
            <person name="Wu Y.W."/>
            <person name="Wang H.Y."/>
            <person name="Lin C.I."/>
            <person name="Wu C.S."/>
            <person name="Ke H.M."/>
            <person name="Chang L.Y."/>
            <person name="Hsu C.Y."/>
            <person name="Yang H.T."/>
            <person name="Sudianto E."/>
            <person name="Hsu M.H."/>
            <person name="Wu K.P."/>
            <person name="Wang L.N."/>
            <person name="Leebens-Mack J.H."/>
            <person name="Tsai I.J."/>
        </authorList>
    </citation>
    <scope>NUCLEOTIDE SEQUENCE [LARGE SCALE GENOMIC DNA]</scope>
    <source>
        <strain evidence="15">cv. Chaw 1501</strain>
        <tissue evidence="14">Young leaves</tissue>
    </source>
</reference>
<feature type="binding site" evidence="11">
    <location>
        <position position="558"/>
    </location>
    <ligand>
        <name>Ca(2+)</name>
        <dbReference type="ChEBI" id="CHEBI:29108"/>
        <label>3</label>
    </ligand>
</feature>
<keyword evidence="9" id="KW-0325">Glycoprotein</keyword>
<keyword evidence="3 11" id="KW-0479">Metal-binding</keyword>
<dbReference type="OrthoDB" id="406838at2759"/>
<comment type="caution">
    <text evidence="14">The sequence shown here is derived from an EMBL/GenBank/DDBJ whole genome shotgun (WGS) entry which is preliminary data.</text>
</comment>
<feature type="binding site" evidence="11">
    <location>
        <position position="546"/>
    </location>
    <ligand>
        <name>Zn(2+)</name>
        <dbReference type="ChEBI" id="CHEBI:29105"/>
        <label>1</label>
    </ligand>
</feature>
<feature type="binding site" evidence="11">
    <location>
        <position position="539"/>
    </location>
    <ligand>
        <name>Ca(2+)</name>
        <dbReference type="ChEBI" id="CHEBI:29108"/>
        <label>3</label>
    </ligand>
</feature>
<dbReference type="SUPFAM" id="SSF47090">
    <property type="entry name" value="PGBD-like"/>
    <property type="match status" value="2"/>
</dbReference>
<keyword evidence="15" id="KW-1185">Reference proteome</keyword>
<feature type="domain" description="Peptidase metallopeptidase" evidence="13">
    <location>
        <begin position="465"/>
        <end position="626"/>
    </location>
</feature>
<protein>
    <submittedName>
        <fullName evidence="14">Metalloendoproteinase 2-MMP-like protein</fullName>
    </submittedName>
</protein>
<evidence type="ECO:0000256" key="12">
    <source>
        <dbReference type="SAM" id="SignalP"/>
    </source>
</evidence>
<evidence type="ECO:0000256" key="10">
    <source>
        <dbReference type="PIRSR" id="PIRSR621190-1"/>
    </source>
</evidence>
<dbReference type="FunFam" id="3.40.390.10:FF:000018">
    <property type="entry name" value="Metalloendoproteinase 1"/>
    <property type="match status" value="2"/>
</dbReference>
<feature type="binding site" evidence="11">
    <location>
        <position position="561"/>
    </location>
    <ligand>
        <name>Ca(2+)</name>
        <dbReference type="ChEBI" id="CHEBI:29108"/>
        <label>3</label>
    </ligand>
</feature>
<keyword evidence="7" id="KW-0482">Metalloprotease</keyword>
<comment type="cofactor">
    <cofactor evidence="11">
        <name>Zn(2+)</name>
        <dbReference type="ChEBI" id="CHEBI:29105"/>
    </cofactor>
    <text evidence="11">Binds 2 Zn(2+) ions per subunit.</text>
</comment>
<dbReference type="PRINTS" id="PR00138">
    <property type="entry name" value="MATRIXIN"/>
</dbReference>
<dbReference type="STRING" id="337451.A0A3S4PGU2"/>
<evidence type="ECO:0000256" key="1">
    <source>
        <dbReference type="ARBA" id="ARBA00009614"/>
    </source>
</evidence>
<dbReference type="GO" id="GO:0008270">
    <property type="term" value="F:zinc ion binding"/>
    <property type="evidence" value="ECO:0007669"/>
    <property type="project" value="InterPro"/>
</dbReference>
<dbReference type="InterPro" id="IPR006026">
    <property type="entry name" value="Peptidase_Metallo"/>
</dbReference>
<feature type="binding site" evidence="11">
    <location>
        <position position="538"/>
    </location>
    <ligand>
        <name>Ca(2+)</name>
        <dbReference type="ChEBI" id="CHEBI:29108"/>
        <label>3</label>
    </ligand>
</feature>
<keyword evidence="8" id="KW-0865">Zymogen</keyword>
<feature type="binding site" evidence="11">
    <location>
        <position position="531"/>
    </location>
    <ligand>
        <name>Zn(2+)</name>
        <dbReference type="ChEBI" id="CHEBI:29105"/>
        <label>1</label>
    </ligand>
</feature>
<feature type="binding site" evidence="11">
    <location>
        <position position="561"/>
    </location>
    <ligand>
        <name>Ca(2+)</name>
        <dbReference type="ChEBI" id="CHEBI:29108"/>
        <label>1</label>
    </ligand>
</feature>
<dbReference type="SUPFAM" id="SSF55486">
    <property type="entry name" value="Metalloproteases ('zincins'), catalytic domain"/>
    <property type="match status" value="2"/>
</dbReference>
<keyword evidence="4 12" id="KW-0732">Signal</keyword>
<dbReference type="Pfam" id="PF01471">
    <property type="entry name" value="PG_binding_1"/>
    <property type="match status" value="2"/>
</dbReference>
<dbReference type="AlphaFoldDB" id="A0A3S4PGU2"/>
<feature type="binding site" evidence="11">
    <location>
        <position position="585"/>
    </location>
    <ligand>
        <name>Zn(2+)</name>
        <dbReference type="ChEBI" id="CHEBI:29105"/>
        <label>2</label>
        <note>catalytic</note>
    </ligand>
</feature>
<feature type="binding site" evidence="11">
    <location>
        <position position="521"/>
    </location>
    <ligand>
        <name>Ca(2+)</name>
        <dbReference type="ChEBI" id="CHEBI:29108"/>
        <label>2</label>
    </ligand>
</feature>
<dbReference type="GO" id="GO:0030574">
    <property type="term" value="P:collagen catabolic process"/>
    <property type="evidence" value="ECO:0007669"/>
    <property type="project" value="TreeGrafter"/>
</dbReference>
<dbReference type="GO" id="GO:0006508">
    <property type="term" value="P:proteolysis"/>
    <property type="evidence" value="ECO:0007669"/>
    <property type="project" value="UniProtKB-KW"/>
</dbReference>
<keyword evidence="2" id="KW-0645">Protease</keyword>
<dbReference type="SMART" id="SM00235">
    <property type="entry name" value="ZnMc"/>
    <property type="match status" value="2"/>
</dbReference>
<dbReference type="Pfam" id="PF00413">
    <property type="entry name" value="Peptidase_M10"/>
    <property type="match status" value="2"/>
</dbReference>
<dbReference type="CDD" id="cd04278">
    <property type="entry name" value="ZnMc_MMP"/>
    <property type="match status" value="2"/>
</dbReference>
<dbReference type="EMBL" id="QPKB01000008">
    <property type="protein sequence ID" value="RWR90265.1"/>
    <property type="molecule type" value="Genomic_DNA"/>
</dbReference>
<feature type="binding site" evidence="11">
    <location>
        <position position="581"/>
    </location>
    <ligand>
        <name>Zn(2+)</name>
        <dbReference type="ChEBI" id="CHEBI:29105"/>
        <label>2</label>
        <note>catalytic</note>
    </ligand>
</feature>
<evidence type="ECO:0000259" key="13">
    <source>
        <dbReference type="SMART" id="SM00235"/>
    </source>
</evidence>
<dbReference type="GO" id="GO:0031012">
    <property type="term" value="C:extracellular matrix"/>
    <property type="evidence" value="ECO:0007669"/>
    <property type="project" value="InterPro"/>
</dbReference>
<feature type="signal peptide" evidence="12">
    <location>
        <begin position="1"/>
        <end position="22"/>
    </location>
</feature>
<dbReference type="InterPro" id="IPR001818">
    <property type="entry name" value="Pept_M10_metallopeptidase"/>
</dbReference>
<comment type="similarity">
    <text evidence="1">Belongs to the peptidase M10A family. Matrix metalloproteinases (MMPs) subfamily.</text>
</comment>
<name>A0A3S4PGU2_9MAGN</name>
<dbReference type="PANTHER" id="PTHR10201:SF213">
    <property type="entry name" value="METALLOENDOPROTEINASE 2-MMP-LIKE"/>
    <property type="match status" value="1"/>
</dbReference>
<evidence type="ECO:0000313" key="14">
    <source>
        <dbReference type="EMBL" id="RWR90265.1"/>
    </source>
</evidence>
<feature type="binding site" evidence="11">
    <location>
        <position position="599"/>
    </location>
    <ligand>
        <name>Zn(2+)</name>
        <dbReference type="ChEBI" id="CHEBI:29105"/>
        <label>2</label>
        <note>catalytic</note>
    </ligand>
</feature>
<evidence type="ECO:0000313" key="15">
    <source>
        <dbReference type="Proteomes" id="UP000283530"/>
    </source>
</evidence>
<keyword evidence="5" id="KW-0378">Hydrolase</keyword>
<dbReference type="GO" id="GO:0030198">
    <property type="term" value="P:extracellular matrix organization"/>
    <property type="evidence" value="ECO:0007669"/>
    <property type="project" value="TreeGrafter"/>
</dbReference>
<proteinExistence type="inferred from homology"/>